<protein>
    <recommendedName>
        <fullName evidence="4">PGF-CTERM protein</fullName>
    </recommendedName>
</protein>
<dbReference type="OrthoDB" id="293592at2157"/>
<proteinExistence type="predicted"/>
<dbReference type="Proteomes" id="UP000186914">
    <property type="component" value="Unassembled WGS sequence"/>
</dbReference>
<feature type="region of interest" description="Disordered" evidence="1">
    <location>
        <begin position="172"/>
        <end position="257"/>
    </location>
</feature>
<keyword evidence="3" id="KW-1185">Reference proteome</keyword>
<evidence type="ECO:0000256" key="1">
    <source>
        <dbReference type="SAM" id="MobiDB-lite"/>
    </source>
</evidence>
<feature type="compositionally biased region" description="Acidic residues" evidence="1">
    <location>
        <begin position="196"/>
        <end position="206"/>
    </location>
</feature>
<dbReference type="RefSeq" id="WP_076430451.1">
    <property type="nucleotide sequence ID" value="NZ_FTNO01000002.1"/>
</dbReference>
<dbReference type="NCBIfam" id="NF045517">
    <property type="entry name" value="halo_surf_dom"/>
    <property type="match status" value="1"/>
</dbReference>
<name>A0A1N7B8C2_9EURY</name>
<sequence length="278" mass="28821">MMSHNYASAVLTALVVISLFSGATTATSATTSFADRSVEATSDVPFDHSKTEANNSSVSLENDGDRFAFDAAANQTVRGQTTFEPGTELLVQIHARGQFFKTQTVVVQSDGSFAGLFNFTGYDPGVEFGVVVAAAERNATEPTPLAVSDGILREGPASATNTGTLSTMLETTETMKTTETTATTTANDAGAKTESDTETGTDDTIESDARTEATTETKTETEAAMEMESETQTSTSAEGAEATSETTAQSSDSGGQPGFGLLAALAALAGIAVFSRRY</sequence>
<organism evidence="2 3">
    <name type="scientific">Haladaptatus litoreus</name>
    <dbReference type="NCBI Taxonomy" id="553468"/>
    <lineage>
        <taxon>Archaea</taxon>
        <taxon>Methanobacteriati</taxon>
        <taxon>Methanobacteriota</taxon>
        <taxon>Stenosarchaea group</taxon>
        <taxon>Halobacteria</taxon>
        <taxon>Halobacteriales</taxon>
        <taxon>Haladaptataceae</taxon>
        <taxon>Haladaptatus</taxon>
    </lineage>
</organism>
<dbReference type="AlphaFoldDB" id="A0A1N7B8C2"/>
<dbReference type="EMBL" id="FTNO01000002">
    <property type="protein sequence ID" value="SIR47611.1"/>
    <property type="molecule type" value="Genomic_DNA"/>
</dbReference>
<reference evidence="3" key="1">
    <citation type="submission" date="2017-01" db="EMBL/GenBank/DDBJ databases">
        <authorList>
            <person name="Varghese N."/>
            <person name="Submissions S."/>
        </authorList>
    </citation>
    <scope>NUCLEOTIDE SEQUENCE [LARGE SCALE GENOMIC DNA]</scope>
    <source>
        <strain evidence="3">CGMCC 1.7737</strain>
    </source>
</reference>
<gene>
    <name evidence="2" type="ORF">SAMN05421858_2404</name>
</gene>
<feature type="compositionally biased region" description="Low complexity" evidence="1">
    <location>
        <begin position="172"/>
        <end position="192"/>
    </location>
</feature>
<feature type="compositionally biased region" description="Low complexity" evidence="1">
    <location>
        <begin position="230"/>
        <end position="251"/>
    </location>
</feature>
<evidence type="ECO:0000313" key="3">
    <source>
        <dbReference type="Proteomes" id="UP000186914"/>
    </source>
</evidence>
<evidence type="ECO:0000313" key="2">
    <source>
        <dbReference type="EMBL" id="SIR47611.1"/>
    </source>
</evidence>
<feature type="compositionally biased region" description="Basic and acidic residues" evidence="1">
    <location>
        <begin position="207"/>
        <end position="221"/>
    </location>
</feature>
<accession>A0A1N7B8C2</accession>
<evidence type="ECO:0008006" key="4">
    <source>
        <dbReference type="Google" id="ProtNLM"/>
    </source>
</evidence>